<evidence type="ECO:0000313" key="5">
    <source>
        <dbReference type="Proteomes" id="UP000027647"/>
    </source>
</evidence>
<comment type="similarity">
    <text evidence="1">Belongs to the metallo-dependent hydrolases superfamily. ATZ/TRZ family.</text>
</comment>
<evidence type="ECO:0000313" key="4">
    <source>
        <dbReference type="EMBL" id="KEO90105.1"/>
    </source>
</evidence>
<dbReference type="InterPro" id="IPR050287">
    <property type="entry name" value="MTA/SAH_deaminase"/>
</dbReference>
<dbReference type="SUPFAM" id="SSF51556">
    <property type="entry name" value="Metallo-dependent hydrolases"/>
    <property type="match status" value="1"/>
</dbReference>
<dbReference type="CDD" id="cd01298">
    <property type="entry name" value="ATZ_TRZ_like"/>
    <property type="match status" value="1"/>
</dbReference>
<dbReference type="PANTHER" id="PTHR43794:SF11">
    <property type="entry name" value="AMIDOHYDROLASE-RELATED DOMAIN-CONTAINING PROTEIN"/>
    <property type="match status" value="1"/>
</dbReference>
<proteinExistence type="inferred from homology"/>
<dbReference type="GO" id="GO:0016810">
    <property type="term" value="F:hydrolase activity, acting on carbon-nitrogen (but not peptide) bonds"/>
    <property type="evidence" value="ECO:0007669"/>
    <property type="project" value="InterPro"/>
</dbReference>
<dbReference type="Pfam" id="PF01979">
    <property type="entry name" value="Amidohydro_1"/>
    <property type="match status" value="1"/>
</dbReference>
<reference evidence="4 5" key="1">
    <citation type="submission" date="2014-04" db="EMBL/GenBank/DDBJ databases">
        <title>A comprehensive comparison of genomes of Erythrobacter spp. strains.</title>
        <authorList>
            <person name="Zheng Q."/>
        </authorList>
    </citation>
    <scope>NUCLEOTIDE SEQUENCE [LARGE SCALE GENOMIC DNA]</scope>
    <source>
        <strain evidence="4 5">DSM 6997</strain>
    </source>
</reference>
<evidence type="ECO:0000256" key="1">
    <source>
        <dbReference type="ARBA" id="ARBA00006745"/>
    </source>
</evidence>
<keyword evidence="2" id="KW-0378">Hydrolase</keyword>
<protein>
    <recommendedName>
        <fullName evidence="3">Amidohydrolase-related domain-containing protein</fullName>
    </recommendedName>
</protein>
<gene>
    <name evidence="4" type="ORF">EH31_08415</name>
</gene>
<dbReference type="Gene3D" id="2.30.40.10">
    <property type="entry name" value="Urease, subunit C, domain 1"/>
    <property type="match status" value="1"/>
</dbReference>
<evidence type="ECO:0000256" key="2">
    <source>
        <dbReference type="ARBA" id="ARBA00022801"/>
    </source>
</evidence>
<dbReference type="RefSeq" id="WP_051699058.1">
    <property type="nucleotide sequence ID" value="NZ_JMIW01000003.1"/>
</dbReference>
<dbReference type="InterPro" id="IPR006680">
    <property type="entry name" value="Amidohydro-rel"/>
</dbReference>
<feature type="domain" description="Amidohydrolase-related" evidence="3">
    <location>
        <begin position="60"/>
        <end position="409"/>
    </location>
</feature>
<comment type="caution">
    <text evidence="4">The sequence shown here is derived from an EMBL/GenBank/DDBJ whole genome shotgun (WGS) entry which is preliminary data.</text>
</comment>
<keyword evidence="5" id="KW-1185">Reference proteome</keyword>
<dbReference type="InterPro" id="IPR011059">
    <property type="entry name" value="Metal-dep_hydrolase_composite"/>
</dbReference>
<dbReference type="EMBL" id="JMIW01000003">
    <property type="protein sequence ID" value="KEO90105.1"/>
    <property type="molecule type" value="Genomic_DNA"/>
</dbReference>
<dbReference type="OrthoDB" id="9802793at2"/>
<dbReference type="InterPro" id="IPR032466">
    <property type="entry name" value="Metal_Hydrolase"/>
</dbReference>
<dbReference type="Proteomes" id="UP000027647">
    <property type="component" value="Unassembled WGS sequence"/>
</dbReference>
<accession>A0A074MBK3</accession>
<dbReference type="PANTHER" id="PTHR43794">
    <property type="entry name" value="AMINOHYDROLASE SSNA-RELATED"/>
    <property type="match status" value="1"/>
</dbReference>
<evidence type="ECO:0000259" key="3">
    <source>
        <dbReference type="Pfam" id="PF01979"/>
    </source>
</evidence>
<dbReference type="SUPFAM" id="SSF51338">
    <property type="entry name" value="Composite domain of metallo-dependent hydrolases"/>
    <property type="match status" value="1"/>
</dbReference>
<name>A0A074MBK3_ERYLO</name>
<organism evidence="4 5">
    <name type="scientific">Erythrobacter longus</name>
    <dbReference type="NCBI Taxonomy" id="1044"/>
    <lineage>
        <taxon>Bacteria</taxon>
        <taxon>Pseudomonadati</taxon>
        <taxon>Pseudomonadota</taxon>
        <taxon>Alphaproteobacteria</taxon>
        <taxon>Sphingomonadales</taxon>
        <taxon>Erythrobacteraceae</taxon>
        <taxon>Erythrobacter/Porphyrobacter group</taxon>
        <taxon>Erythrobacter</taxon>
    </lineage>
</organism>
<sequence length="447" mass="47328">MTRVDPLITGGHVLTMDEAFTDFADGAVVIRDGKIIQCGAAGYLAARYQADETIDADGGIIMPGLVNGHCHAAMTLFRGYAENVTLDAFLEKLSHAETNYVSPETVYIGAAVACAEMALGGITSFVDMYWYPDETVRAARGLHMSIVAGPVFVAFPGYDDLAEWSMRTGFAPAFAERQRDAAGVFPALAPHGCYTLDEEKLTELAGMAEALDLPVHIHASEAPSEMQLVRDGYGGATPIEVLDRTGLLHRNCQLAHGVHLSDSDIDLIAKAGASVIHNPQSNTKLASGIARVCDLMKAGVPVGLGTDGPSSGNDLDMWKAMRLAANLQSVNSGKPGALSDRDTVALATRFGAKAAGMGEHTGSLEPGKNADVIVVSTKGLHMRPVFNPYAALVYSAGRDDVAHVFASGRHIVKDRVLAWEGFDAVLDQFDCIAKAIALDQKVGQFGV</sequence>
<dbReference type="Gene3D" id="3.20.20.140">
    <property type="entry name" value="Metal-dependent hydrolases"/>
    <property type="match status" value="1"/>
</dbReference>
<dbReference type="eggNOG" id="COG0402">
    <property type="taxonomic scope" value="Bacteria"/>
</dbReference>
<dbReference type="STRING" id="1044.EH31_08415"/>
<dbReference type="AlphaFoldDB" id="A0A074MBK3"/>